<feature type="compositionally biased region" description="Basic and acidic residues" evidence="1">
    <location>
        <begin position="310"/>
        <end position="319"/>
    </location>
</feature>
<accession>A0AA90SUK6</accession>
<keyword evidence="3" id="KW-1185">Reference proteome</keyword>
<name>A0AA90SUK6_9GAMM</name>
<feature type="region of interest" description="Disordered" evidence="1">
    <location>
        <begin position="290"/>
        <end position="319"/>
    </location>
</feature>
<evidence type="ECO:0000313" key="2">
    <source>
        <dbReference type="EMBL" id="MDP0590354.1"/>
    </source>
</evidence>
<dbReference type="EMBL" id="JASXSV010000051">
    <property type="protein sequence ID" value="MDP0590354.1"/>
    <property type="molecule type" value="Genomic_DNA"/>
</dbReference>
<protein>
    <submittedName>
        <fullName evidence="2">Uncharacterized protein</fullName>
    </submittedName>
</protein>
<reference evidence="2 3" key="1">
    <citation type="journal article" date="2023" name="bioRxiv">
        <title>An intranuclear bacterial parasite of deep-sea mussels expresses apoptosis inhibitors acquired from its host.</title>
        <authorList>
            <person name="Gonzalez Porras M.A."/>
            <person name="Assie A."/>
            <person name="Tietjen M."/>
            <person name="Violette M."/>
            <person name="Kleiner M."/>
            <person name="Gruber-Vodicka H."/>
            <person name="Dubilier N."/>
            <person name="Leisch N."/>
        </authorList>
    </citation>
    <scope>NUCLEOTIDE SEQUENCE [LARGE SCALE GENOMIC DNA]</scope>
    <source>
        <strain evidence="2">IAP13</strain>
    </source>
</reference>
<gene>
    <name evidence="2" type="ORF">QS748_14655</name>
</gene>
<sequence length="368" mass="41700">MGYAKASCAAEGNKEHSINKEDQVFFSYLNYNSKDKWHNANKALRDYENRAIAKTLLASDIIKSLIDKFKTVTQLAAAYRYGFEALDVVHSDRIPQEDLSFEQKITNKKLAEKGAVSKEARGKSITENIKDSLFAKLASSTYYAFNVVKSCFVATLTKQEQRKKVMADWIKMVQKNALNLKDNSENKGINLVMDELIKIDNIHNGDITIADALTTLVAQHCTSADQEQAFTLLTGLQRKSDIRQKAYCYQPIIAADLDQNANDCELKHEQADKQVDSPDSDEKNHRDWLRMSKKDHLLQKNKSQSNVDGNRTDGTNKSEASSLHEDWYFIKLDTEEENEEQTGGKRKTVWVGSSFTSSFYGRLIVGQL</sequence>
<evidence type="ECO:0000313" key="3">
    <source>
        <dbReference type="Proteomes" id="UP001178148"/>
    </source>
</evidence>
<comment type="caution">
    <text evidence="2">The sequence shown here is derived from an EMBL/GenBank/DDBJ whole genome shotgun (WGS) entry which is preliminary data.</text>
</comment>
<proteinExistence type="predicted"/>
<organism evidence="2 3">
    <name type="scientific">Candidatus Endonucleibacter bathymodioli</name>
    <dbReference type="NCBI Taxonomy" id="539814"/>
    <lineage>
        <taxon>Bacteria</taxon>
        <taxon>Pseudomonadati</taxon>
        <taxon>Pseudomonadota</taxon>
        <taxon>Gammaproteobacteria</taxon>
        <taxon>Oceanospirillales</taxon>
        <taxon>Endozoicomonadaceae</taxon>
        <taxon>Candidatus Endonucleibacter</taxon>
    </lineage>
</organism>
<dbReference type="Proteomes" id="UP001178148">
    <property type="component" value="Unassembled WGS sequence"/>
</dbReference>
<dbReference type="AlphaFoldDB" id="A0AA90SUK6"/>
<feature type="compositionally biased region" description="Polar residues" evidence="1">
    <location>
        <begin position="300"/>
        <end position="309"/>
    </location>
</feature>
<evidence type="ECO:0000256" key="1">
    <source>
        <dbReference type="SAM" id="MobiDB-lite"/>
    </source>
</evidence>